<evidence type="ECO:0000313" key="2">
    <source>
        <dbReference type="EMBL" id="GAA4146315.1"/>
    </source>
</evidence>
<reference evidence="3" key="1">
    <citation type="journal article" date="2019" name="Int. J. Syst. Evol. Microbiol.">
        <title>The Global Catalogue of Microorganisms (GCM) 10K type strain sequencing project: providing services to taxonomists for standard genome sequencing and annotation.</title>
        <authorList>
            <consortium name="The Broad Institute Genomics Platform"/>
            <consortium name="The Broad Institute Genome Sequencing Center for Infectious Disease"/>
            <person name="Wu L."/>
            <person name="Ma J."/>
        </authorList>
    </citation>
    <scope>NUCLEOTIDE SEQUENCE [LARGE SCALE GENOMIC DNA]</scope>
    <source>
        <strain evidence="3">JCM 16704</strain>
    </source>
</reference>
<feature type="transmembrane region" description="Helical" evidence="1">
    <location>
        <begin position="171"/>
        <end position="194"/>
    </location>
</feature>
<keyword evidence="1" id="KW-0812">Transmembrane</keyword>
<keyword evidence="3" id="KW-1185">Reference proteome</keyword>
<feature type="transmembrane region" description="Helical" evidence="1">
    <location>
        <begin position="214"/>
        <end position="233"/>
    </location>
</feature>
<organism evidence="2 3">
    <name type="scientific">Sphingobacterium kyonggiense</name>
    <dbReference type="NCBI Taxonomy" id="714075"/>
    <lineage>
        <taxon>Bacteria</taxon>
        <taxon>Pseudomonadati</taxon>
        <taxon>Bacteroidota</taxon>
        <taxon>Sphingobacteriia</taxon>
        <taxon>Sphingobacteriales</taxon>
        <taxon>Sphingobacteriaceae</taxon>
        <taxon>Sphingobacterium</taxon>
    </lineage>
</organism>
<dbReference type="EMBL" id="BAAAZI010000012">
    <property type="protein sequence ID" value="GAA4146315.1"/>
    <property type="molecule type" value="Genomic_DNA"/>
</dbReference>
<evidence type="ECO:0008006" key="4">
    <source>
        <dbReference type="Google" id="ProtNLM"/>
    </source>
</evidence>
<feature type="transmembrane region" description="Helical" evidence="1">
    <location>
        <begin position="129"/>
        <end position="150"/>
    </location>
</feature>
<feature type="transmembrane region" description="Helical" evidence="1">
    <location>
        <begin position="82"/>
        <end position="109"/>
    </location>
</feature>
<accession>A0ABP7Z330</accession>
<name>A0ABP7Z330_9SPHI</name>
<feature type="transmembrane region" description="Helical" evidence="1">
    <location>
        <begin position="21"/>
        <end position="38"/>
    </location>
</feature>
<protein>
    <recommendedName>
        <fullName evidence="4">HPP family protein</fullName>
    </recommendedName>
</protein>
<sequence length="319" mass="35987">MKYLKDKTSSFIKEQRGFIRYGKGAAMVLFMVFTAYFFEDREIILPELAALSIGCLVYMNSEWRAKPWDLFKLPTATAIAGFFINMLALPLLVKLIIAIAFTITLLFIAKNFLAPALATALLPIVTNCTSYLFLWSIVFFTLLLAISVLIRDGRSVKNEHSFAVPKLGMMTYGLIILMWFSVCYWTGHIEMAAIPPVIVVGLENSHKSNFTIKIGIRQIVVLSIAALAGSYFFSHIEYPAMSVLLSFFTVYGLLRLMKMNLPPAYAMSILPMVLHAVNPLDFSLRVFIMASVIFLSIYLMKKQEGKLRSVVQVLRKKSE</sequence>
<comment type="caution">
    <text evidence="2">The sequence shown here is derived from an EMBL/GenBank/DDBJ whole genome shotgun (WGS) entry which is preliminary data.</text>
</comment>
<feature type="transmembrane region" description="Helical" evidence="1">
    <location>
        <begin position="282"/>
        <end position="300"/>
    </location>
</feature>
<feature type="transmembrane region" description="Helical" evidence="1">
    <location>
        <begin position="240"/>
        <end position="257"/>
    </location>
</feature>
<gene>
    <name evidence="2" type="ORF">GCM10022216_31100</name>
</gene>
<dbReference type="Proteomes" id="UP001500101">
    <property type="component" value="Unassembled WGS sequence"/>
</dbReference>
<evidence type="ECO:0000256" key="1">
    <source>
        <dbReference type="SAM" id="Phobius"/>
    </source>
</evidence>
<evidence type="ECO:0000313" key="3">
    <source>
        <dbReference type="Proteomes" id="UP001500101"/>
    </source>
</evidence>
<proteinExistence type="predicted"/>
<dbReference type="RefSeq" id="WP_344675706.1">
    <property type="nucleotide sequence ID" value="NZ_BAAAZI010000012.1"/>
</dbReference>
<keyword evidence="1" id="KW-1133">Transmembrane helix</keyword>
<feature type="transmembrane region" description="Helical" evidence="1">
    <location>
        <begin position="44"/>
        <end position="61"/>
    </location>
</feature>
<keyword evidence="1" id="KW-0472">Membrane</keyword>